<protein>
    <submittedName>
        <fullName evidence="1">Uncharacterized protein</fullName>
    </submittedName>
</protein>
<evidence type="ECO:0000313" key="1">
    <source>
        <dbReference type="EMBL" id="MBB5361938.1"/>
    </source>
</evidence>
<dbReference type="AlphaFoldDB" id="A0A7W8JU14"/>
<evidence type="ECO:0000313" key="2">
    <source>
        <dbReference type="Proteomes" id="UP000552709"/>
    </source>
</evidence>
<gene>
    <name evidence="1" type="ORF">HNQ08_001023</name>
</gene>
<keyword evidence="2" id="KW-1185">Reference proteome</keyword>
<accession>A0A7W8JU14</accession>
<reference evidence="1 2" key="1">
    <citation type="submission" date="2020-08" db="EMBL/GenBank/DDBJ databases">
        <title>Genomic Encyclopedia of Type Strains, Phase IV (KMG-IV): sequencing the most valuable type-strain genomes for metagenomic binning, comparative biology and taxonomic classification.</title>
        <authorList>
            <person name="Goeker M."/>
        </authorList>
    </citation>
    <scope>NUCLEOTIDE SEQUENCE [LARGE SCALE GENOMIC DNA]</scope>
    <source>
        <strain evidence="1 2">DSM 27939</strain>
    </source>
</reference>
<organism evidence="1 2">
    <name type="scientific">Deinococcus humi</name>
    <dbReference type="NCBI Taxonomy" id="662880"/>
    <lineage>
        <taxon>Bacteria</taxon>
        <taxon>Thermotogati</taxon>
        <taxon>Deinococcota</taxon>
        <taxon>Deinococci</taxon>
        <taxon>Deinococcales</taxon>
        <taxon>Deinococcaceae</taxon>
        <taxon>Deinococcus</taxon>
    </lineage>
</organism>
<sequence length="64" mass="7174">MGQQRSSPSCLERACRPSGPERLLGLFERPIPILLERHGFQKISRVLEVHGFGLTCADMPSRPD</sequence>
<dbReference type="EMBL" id="JACHFL010000002">
    <property type="protein sequence ID" value="MBB5361938.1"/>
    <property type="molecule type" value="Genomic_DNA"/>
</dbReference>
<comment type="caution">
    <text evidence="1">The sequence shown here is derived from an EMBL/GenBank/DDBJ whole genome shotgun (WGS) entry which is preliminary data.</text>
</comment>
<name>A0A7W8JU14_9DEIO</name>
<dbReference type="Proteomes" id="UP000552709">
    <property type="component" value="Unassembled WGS sequence"/>
</dbReference>
<proteinExistence type="predicted"/>